<reference evidence="1 2" key="1">
    <citation type="submission" date="2016-10" db="EMBL/GenBank/DDBJ databases">
        <authorList>
            <person name="de Groot N.N."/>
        </authorList>
    </citation>
    <scope>NUCLEOTIDE SEQUENCE [LARGE SCALE GENOMIC DNA]</scope>
    <source>
        <strain evidence="1 2">WG7</strain>
    </source>
</reference>
<proteinExistence type="predicted"/>
<dbReference type="RefSeq" id="WP_143009700.1">
    <property type="nucleotide sequence ID" value="NZ_FOHM01000027.1"/>
</dbReference>
<dbReference type="EMBL" id="FNEH01000027">
    <property type="protein sequence ID" value="SDJ09083.1"/>
    <property type="molecule type" value="Genomic_DNA"/>
</dbReference>
<accession>A0A1G8QWU4</accession>
<name>A0A1G8QWU4_9FIRM</name>
<protein>
    <submittedName>
        <fullName evidence="1">Uncharacterized protein</fullName>
    </submittedName>
</protein>
<evidence type="ECO:0000313" key="1">
    <source>
        <dbReference type="EMBL" id="SDJ09083.1"/>
    </source>
</evidence>
<dbReference type="AlphaFoldDB" id="A0A1G8QWU4"/>
<evidence type="ECO:0000313" key="2">
    <source>
        <dbReference type="Proteomes" id="UP000198945"/>
    </source>
</evidence>
<gene>
    <name evidence="1" type="ORF">SAMN04515654_12715</name>
</gene>
<sequence>MMNKEIKIIAESARKNTLKAIKRSKLTDKSSKMKLIPSTDEIVRKASSISKTTSLNKLEKTLAESILNDLDLTKKEFNDLIKLYG</sequence>
<dbReference type="Proteomes" id="UP000198945">
    <property type="component" value="Unassembled WGS sequence"/>
</dbReference>
<organism evidence="1 2">
    <name type="scientific">Halanaerobium congolense</name>
    <dbReference type="NCBI Taxonomy" id="54121"/>
    <lineage>
        <taxon>Bacteria</taxon>
        <taxon>Bacillati</taxon>
        <taxon>Bacillota</taxon>
        <taxon>Clostridia</taxon>
        <taxon>Halanaerobiales</taxon>
        <taxon>Halanaerobiaceae</taxon>
        <taxon>Halanaerobium</taxon>
    </lineage>
</organism>